<proteinExistence type="predicted"/>
<dbReference type="EMBL" id="JAAOAQ010000464">
    <property type="protein sequence ID" value="KAF5546126.1"/>
    <property type="molecule type" value="Genomic_DNA"/>
</dbReference>
<reference evidence="2 3" key="1">
    <citation type="submission" date="2020-05" db="EMBL/GenBank/DDBJ databases">
        <title>Identification and distribution of gene clusters putatively required for synthesis of sphingolipid metabolism inhibitors in phylogenetically diverse species of the filamentous fungus Fusarium.</title>
        <authorList>
            <person name="Kim H.-S."/>
            <person name="Busman M."/>
            <person name="Brown D.W."/>
            <person name="Divon H."/>
            <person name="Uhlig S."/>
            <person name="Proctor R.H."/>
        </authorList>
    </citation>
    <scope>NUCLEOTIDE SEQUENCE [LARGE SCALE GENOMIC DNA]</scope>
    <source>
        <strain evidence="2 3">NRRL 13617</strain>
    </source>
</reference>
<comment type="caution">
    <text evidence="2">The sequence shown here is derived from an EMBL/GenBank/DDBJ whole genome shotgun (WGS) entry which is preliminary data.</text>
</comment>
<accession>A0A8H5MXM8</accession>
<sequence>MCNPDFNDISLQHRARVLKAFRNSLDQDNSLTSEMRLGIAMSNEEMLQKAYEIANGLAEWKCKTGITSDEPLALLSETYRGAAFIYLESVLRKRFSQHIVADVVPGGISTHIEAISTLSDRIPQGAFAECSLLFPPFVAGICPISISTINGSGPYTGPAMDSPSGPITLEPPVKRSVDPAPLTYASSNSGGTDSLSKPQRNMDLLVFGVQSLSDERMEVFPTNSRPDSSRAGIVSSETLRITIRPDEPLSVRRSEMRFAPAFAAVAISSIAVWTPYSRSKIWGHRWTT</sequence>
<dbReference type="OrthoDB" id="5419315at2759"/>
<dbReference type="InterPro" id="IPR021858">
    <property type="entry name" value="Fun_TF"/>
</dbReference>
<protein>
    <submittedName>
        <fullName evidence="2">C6 transcription factor</fullName>
    </submittedName>
</protein>
<gene>
    <name evidence="2" type="ORF">FPHYL_10567</name>
</gene>
<keyword evidence="1" id="KW-0539">Nucleus</keyword>
<organism evidence="2 3">
    <name type="scientific">Fusarium phyllophilum</name>
    <dbReference type="NCBI Taxonomy" id="47803"/>
    <lineage>
        <taxon>Eukaryota</taxon>
        <taxon>Fungi</taxon>
        <taxon>Dikarya</taxon>
        <taxon>Ascomycota</taxon>
        <taxon>Pezizomycotina</taxon>
        <taxon>Sordariomycetes</taxon>
        <taxon>Hypocreomycetidae</taxon>
        <taxon>Hypocreales</taxon>
        <taxon>Nectriaceae</taxon>
        <taxon>Fusarium</taxon>
        <taxon>Fusarium fujikuroi species complex</taxon>
    </lineage>
</organism>
<dbReference type="Proteomes" id="UP000582016">
    <property type="component" value="Unassembled WGS sequence"/>
</dbReference>
<dbReference type="AlphaFoldDB" id="A0A8H5MXM8"/>
<evidence type="ECO:0000313" key="3">
    <source>
        <dbReference type="Proteomes" id="UP000582016"/>
    </source>
</evidence>
<name>A0A8H5MXM8_9HYPO</name>
<keyword evidence="3" id="KW-1185">Reference proteome</keyword>
<dbReference type="Pfam" id="PF11951">
    <property type="entry name" value="Fungal_trans_2"/>
    <property type="match status" value="1"/>
</dbReference>
<evidence type="ECO:0000256" key="1">
    <source>
        <dbReference type="ARBA" id="ARBA00023242"/>
    </source>
</evidence>
<evidence type="ECO:0000313" key="2">
    <source>
        <dbReference type="EMBL" id="KAF5546126.1"/>
    </source>
</evidence>